<evidence type="ECO:0000256" key="2">
    <source>
        <dbReference type="ARBA" id="ARBA00023015"/>
    </source>
</evidence>
<dbReference type="PIR" id="T02674">
    <property type="entry name" value="T02674"/>
</dbReference>
<keyword evidence="5" id="KW-0539">Nucleus</keyword>
<organism evidence="6">
    <name type="scientific">Arabidopsis thaliana</name>
    <name type="common">Mouse-ear cress</name>
    <dbReference type="NCBI Taxonomy" id="3702"/>
    <lineage>
        <taxon>Eukaryota</taxon>
        <taxon>Viridiplantae</taxon>
        <taxon>Streptophyta</taxon>
        <taxon>Embryophyta</taxon>
        <taxon>Tracheophyta</taxon>
        <taxon>Spermatophyta</taxon>
        <taxon>Magnoliopsida</taxon>
        <taxon>eudicotyledons</taxon>
        <taxon>Gunneridae</taxon>
        <taxon>Pentapetalae</taxon>
        <taxon>rosids</taxon>
        <taxon>malvids</taxon>
        <taxon>Brassicales</taxon>
        <taxon>Brassicaceae</taxon>
        <taxon>Camelineae</taxon>
        <taxon>Arabidopsis</taxon>
    </lineage>
</organism>
<accession>O81029</accession>
<dbReference type="InterPro" id="IPR015300">
    <property type="entry name" value="DNA-bd_pseudobarrel_sf"/>
</dbReference>
<keyword evidence="4" id="KW-0804">Transcription</keyword>
<keyword evidence="2" id="KW-0805">Transcription regulation</keyword>
<gene>
    <name evidence="6" type="ordered locus">At2g46730</name>
</gene>
<dbReference type="SUPFAM" id="SSF101936">
    <property type="entry name" value="DNA-binding pseudobarrel domain"/>
    <property type="match status" value="1"/>
</dbReference>
<reference evidence="6" key="2">
    <citation type="submission" date="2000-03" db="EMBL/GenBank/DDBJ databases">
        <authorList>
            <person name="Rounsley S.D."/>
            <person name="Lin X."/>
            <person name="Kaul S."/>
            <person name="Shea T.P."/>
            <person name="Fujii C.Y."/>
            <person name="Mason T.M."/>
            <person name="Shen M."/>
            <person name="Ronning C.M."/>
            <person name="Fraser C.M."/>
            <person name="Somerville C.R."/>
            <person name="Venter J.C."/>
        </authorList>
    </citation>
    <scope>NUCLEOTIDE SEQUENCE</scope>
</reference>
<sequence length="164" mass="18487">MGIAELEPSRLCCLCNRHIDGTTNESNVVVKLRSNASDIIWEVKMEGRRLIQGWLKLPTSRVGDVVVFRHDGDLLFIVTSFGPSCYEIRLLPGTILMADGVEKVRKITLVDRYGVKREMSLKPEDRYGRMSSSHDTSLWSIDLKGKVNGAVETCGVTFHRLDTY</sequence>
<name>O81029_ARATH</name>
<dbReference type="EMBL" id="AC005310">
    <property type="protein sequence ID" value="AAC33492.2"/>
    <property type="molecule type" value="Genomic_DNA"/>
</dbReference>
<dbReference type="PANTHER" id="PTHR31674:SF40">
    <property type="entry name" value="TF-B3 DOMAIN-CONTAINING PROTEIN"/>
    <property type="match status" value="1"/>
</dbReference>
<dbReference type="GO" id="GO:0005634">
    <property type="term" value="C:nucleus"/>
    <property type="evidence" value="ECO:0007669"/>
    <property type="project" value="UniProtKB-SubCell"/>
</dbReference>
<evidence type="ECO:0000256" key="3">
    <source>
        <dbReference type="ARBA" id="ARBA00023125"/>
    </source>
</evidence>
<protein>
    <submittedName>
        <fullName evidence="6">Uncharacterized protein At2g46730</fullName>
    </submittedName>
</protein>
<evidence type="ECO:0000313" key="6">
    <source>
        <dbReference type="EMBL" id="AAC33492.2"/>
    </source>
</evidence>
<dbReference type="AlphaFoldDB" id="O81029"/>
<comment type="subcellular location">
    <subcellularLocation>
        <location evidence="1">Nucleus</location>
    </subcellularLocation>
</comment>
<dbReference type="GO" id="GO:0003677">
    <property type="term" value="F:DNA binding"/>
    <property type="evidence" value="ECO:0007669"/>
    <property type="project" value="UniProtKB-KW"/>
</dbReference>
<reference key="1">
    <citation type="journal article" date="1999" name="Nature">
        <title>Sequence and analysis of chromosome 2 of the plant Arabidopsis thaliana.</title>
        <authorList>
            <person name="Lin X."/>
            <person name="Kaul S."/>
            <person name="Rounsley S."/>
            <person name="Shea T.P."/>
            <person name="Benito M.I."/>
            <person name="Town C.D."/>
            <person name="Fujii C.Y."/>
            <person name="Mason T."/>
            <person name="Bowman C.L."/>
            <person name="Barnstead M."/>
            <person name="Feldblyum T.V."/>
            <person name="Buell C.R."/>
            <person name="Ketchum K.A."/>
            <person name="Lee J."/>
            <person name="Ronning C.M."/>
            <person name="Koo H.L."/>
            <person name="Moffat K.S."/>
            <person name="Cronin L.A."/>
            <person name="Shen M."/>
            <person name="Pai G."/>
            <person name="Van Aken S."/>
            <person name="Umayam L."/>
            <person name="Tallon L.J."/>
            <person name="Gill J.E."/>
            <person name="Adams M.D."/>
            <person name="Carrera A.J."/>
            <person name="Creasy T.H."/>
            <person name="Goodman H.M."/>
            <person name="Somerville C.R."/>
            <person name="Copenhaver G.P."/>
            <person name="Preuss D."/>
            <person name="Nierman W.C."/>
            <person name="White O."/>
            <person name="Eisen J.A."/>
            <person name="Salzberg S.L."/>
            <person name="Fraser C.M."/>
            <person name="Venter J.C."/>
        </authorList>
    </citation>
    <scope>NUCLEOTIDE SEQUENCE [LARGE SCALE GENOMIC DNA]</scope>
    <source>
        <strain>cv. Columbia</strain>
    </source>
</reference>
<evidence type="ECO:0000256" key="5">
    <source>
        <dbReference type="ARBA" id="ARBA00023242"/>
    </source>
</evidence>
<keyword evidence="3" id="KW-0238">DNA-binding</keyword>
<dbReference type="PANTHER" id="PTHR31674">
    <property type="entry name" value="B3 DOMAIN-CONTAINING PROTEIN REM-LIKE 3-RELATED"/>
    <property type="match status" value="1"/>
</dbReference>
<dbReference type="InterPro" id="IPR039218">
    <property type="entry name" value="REM_fam"/>
</dbReference>
<evidence type="ECO:0000256" key="4">
    <source>
        <dbReference type="ARBA" id="ARBA00023163"/>
    </source>
</evidence>
<evidence type="ECO:0000256" key="1">
    <source>
        <dbReference type="ARBA" id="ARBA00004123"/>
    </source>
</evidence>
<reference evidence="6" key="3">
    <citation type="submission" date="2002-02" db="EMBL/GenBank/DDBJ databases">
        <authorList>
            <person name="Town C.D."/>
            <person name="Kaul S."/>
        </authorList>
    </citation>
    <scope>NUCLEOTIDE SEQUENCE</scope>
</reference>
<proteinExistence type="predicted"/>